<dbReference type="Ensembl" id="ENSPTXT00000023895.1">
    <property type="protein sequence ID" value="ENSPTXP00000023175.1"/>
    <property type="gene ID" value="ENSPTXG00000016051.1"/>
</dbReference>
<feature type="region of interest" description="Disordered" evidence="1">
    <location>
        <begin position="484"/>
        <end position="526"/>
    </location>
</feature>
<feature type="compositionally biased region" description="Acidic residues" evidence="1">
    <location>
        <begin position="294"/>
        <end position="303"/>
    </location>
</feature>
<gene>
    <name evidence="3" type="primary">NOL4L</name>
</gene>
<feature type="compositionally biased region" description="Low complexity" evidence="1">
    <location>
        <begin position="189"/>
        <end position="212"/>
    </location>
</feature>
<dbReference type="OMA" id="EFRDWCL"/>
<evidence type="ECO:0000256" key="1">
    <source>
        <dbReference type="SAM" id="MobiDB-lite"/>
    </source>
</evidence>
<dbReference type="GeneTree" id="ENSGT00940000157729"/>
<feature type="region of interest" description="Disordered" evidence="1">
    <location>
        <begin position="272"/>
        <end position="318"/>
    </location>
</feature>
<sequence>MSQEYERHKLISFRASLEHISKGRCKPYSSVPSKDEVTSGGPAKGSGTPLPIRGGLPDGGASPWMLPWQSHRCHSGFFFFFFFLRQIAETYAFLPREAVTRFLMSCTECQKRMHFNSNGVEPKENDSPSSLVSGIIDYNMPLTSTYLKQMKLRVMNSQEQVSGLGVFLPCWMEILVSWMLSPFSLSPQSSQADPNSHSSSSSSDSASRPSQSEAASMASLAFLPWQSQRCRLPPRNTHTHTHTIDAAGPLPIISGIERAWLGSSPPYSSGSYDSVKTEVSGCPEDLTVGRAPTADDDDDDHDDHEDNDKMNDSEGMDPERLKAFNMFVRLFVDENLDRMVPISKQPKEKIQAIIESCSRQFPEFQERARKRIRTYLKSCRRMKKNGMEMTRPTPPHLTSAMAENILAAACESETRKAAKRMRLEIYQTSQDEPVTLEKQQSRDSSTSVTHSSYSLPASSFSQDPVYINGSLNYSYRSYGTLGNTLQPTPSLQTGNHSNGPTDLSMKSGTSSTTPPANSTNRGVPAAQLSPTEISAVRQLIAGYRESAAFLLRSADELENLILQQN</sequence>
<keyword evidence="4" id="KW-1185">Reference proteome</keyword>
<dbReference type="PANTHER" id="PTHR12449">
    <property type="entry name" value="DEATH DOMAIN-CONTAINING PROTEIN"/>
    <property type="match status" value="1"/>
</dbReference>
<evidence type="ECO:0000313" key="3">
    <source>
        <dbReference type="Ensembl" id="ENSPTXP00000023175.1"/>
    </source>
</evidence>
<dbReference type="GO" id="GO:0005829">
    <property type="term" value="C:cytosol"/>
    <property type="evidence" value="ECO:0007669"/>
    <property type="project" value="Ensembl"/>
</dbReference>
<dbReference type="InterPro" id="IPR056549">
    <property type="entry name" value="HTH_NOL4"/>
</dbReference>
<feature type="compositionally biased region" description="Polar residues" evidence="1">
    <location>
        <begin position="484"/>
        <end position="506"/>
    </location>
</feature>
<dbReference type="InterPro" id="IPR039788">
    <property type="entry name" value="NOL4/NOL4L"/>
</dbReference>
<organism evidence="3 4">
    <name type="scientific">Pseudonaja textilis</name>
    <name type="common">Eastern brown snake</name>
    <dbReference type="NCBI Taxonomy" id="8673"/>
    <lineage>
        <taxon>Eukaryota</taxon>
        <taxon>Metazoa</taxon>
        <taxon>Chordata</taxon>
        <taxon>Craniata</taxon>
        <taxon>Vertebrata</taxon>
        <taxon>Euteleostomi</taxon>
        <taxon>Lepidosauria</taxon>
        <taxon>Squamata</taxon>
        <taxon>Bifurcata</taxon>
        <taxon>Unidentata</taxon>
        <taxon>Episquamata</taxon>
        <taxon>Toxicofera</taxon>
        <taxon>Serpentes</taxon>
        <taxon>Colubroidea</taxon>
        <taxon>Elapidae</taxon>
        <taxon>Hydrophiinae</taxon>
        <taxon>Pseudonaja</taxon>
    </lineage>
</organism>
<name>A0A670ZK99_PSETE</name>
<dbReference type="GO" id="GO:0005654">
    <property type="term" value="C:nucleoplasm"/>
    <property type="evidence" value="ECO:0007669"/>
    <property type="project" value="Ensembl"/>
</dbReference>
<dbReference type="AlphaFoldDB" id="A0A670ZK99"/>
<feature type="domain" description="Nucleolar protein 4 helical" evidence="2">
    <location>
        <begin position="319"/>
        <end position="413"/>
    </location>
</feature>
<protein>
    <submittedName>
        <fullName evidence="3">Nucleolar protein 4 like</fullName>
    </submittedName>
</protein>
<dbReference type="Pfam" id="PF23079">
    <property type="entry name" value="HTH_NOL4_2nd"/>
    <property type="match status" value="1"/>
</dbReference>
<feature type="compositionally biased region" description="Basic and acidic residues" evidence="1">
    <location>
        <begin position="304"/>
        <end position="318"/>
    </location>
</feature>
<feature type="region of interest" description="Disordered" evidence="1">
    <location>
        <begin position="26"/>
        <end position="54"/>
    </location>
</feature>
<dbReference type="PANTHER" id="PTHR12449:SF19">
    <property type="entry name" value="NUCLEOLAR PROTEIN 4-LIKE"/>
    <property type="match status" value="1"/>
</dbReference>
<feature type="compositionally biased region" description="Low complexity" evidence="1">
    <location>
        <begin position="442"/>
        <end position="454"/>
    </location>
</feature>
<evidence type="ECO:0000313" key="4">
    <source>
        <dbReference type="Proteomes" id="UP000472273"/>
    </source>
</evidence>
<evidence type="ECO:0000259" key="2">
    <source>
        <dbReference type="Pfam" id="PF23079"/>
    </source>
</evidence>
<accession>A0A670ZK99</accession>
<proteinExistence type="predicted"/>
<feature type="region of interest" description="Disordered" evidence="1">
    <location>
        <begin position="189"/>
        <end position="213"/>
    </location>
</feature>
<feature type="region of interest" description="Disordered" evidence="1">
    <location>
        <begin position="430"/>
        <end position="456"/>
    </location>
</feature>
<feature type="compositionally biased region" description="Low complexity" evidence="1">
    <location>
        <begin position="507"/>
        <end position="520"/>
    </location>
</feature>
<reference evidence="3" key="2">
    <citation type="submission" date="2025-09" db="UniProtKB">
        <authorList>
            <consortium name="Ensembl"/>
        </authorList>
    </citation>
    <scope>IDENTIFICATION</scope>
</reference>
<dbReference type="Proteomes" id="UP000472273">
    <property type="component" value="Unplaced"/>
</dbReference>
<reference evidence="3" key="1">
    <citation type="submission" date="2025-08" db="UniProtKB">
        <authorList>
            <consortium name="Ensembl"/>
        </authorList>
    </citation>
    <scope>IDENTIFICATION</scope>
</reference>